<proteinExistence type="predicted"/>
<dbReference type="KEGG" id="xca:xcc-b100_3349"/>
<evidence type="ECO:0000313" key="3">
    <source>
        <dbReference type="Proteomes" id="UP000001188"/>
    </source>
</evidence>
<dbReference type="AlphaFoldDB" id="B0RYJ4"/>
<dbReference type="EMBL" id="AM920689">
    <property type="protein sequence ID" value="CAP52714.1"/>
    <property type="molecule type" value="Genomic_DNA"/>
</dbReference>
<dbReference type="HOGENOM" id="CLU_3278758_0_0_6"/>
<sequence length="41" mass="4458">MHALQLRMPVAEVDTVYGVRPEGSQSKLNTWRDGCGSSPPS</sequence>
<organism evidence="2 3">
    <name type="scientific">Xanthomonas campestris pv. campestris (strain B100)</name>
    <dbReference type="NCBI Taxonomy" id="509169"/>
    <lineage>
        <taxon>Bacteria</taxon>
        <taxon>Pseudomonadati</taxon>
        <taxon>Pseudomonadota</taxon>
        <taxon>Gammaproteobacteria</taxon>
        <taxon>Lysobacterales</taxon>
        <taxon>Lysobacteraceae</taxon>
        <taxon>Xanthomonas</taxon>
    </lineage>
</organism>
<feature type="region of interest" description="Disordered" evidence="1">
    <location>
        <begin position="22"/>
        <end position="41"/>
    </location>
</feature>
<protein>
    <submittedName>
        <fullName evidence="2">Uncharacterized protein</fullName>
    </submittedName>
</protein>
<name>B0RYJ4_XANCB</name>
<dbReference type="Proteomes" id="UP000001188">
    <property type="component" value="Chromosome"/>
</dbReference>
<gene>
    <name evidence="2" type="ORF">XCCB100_3349</name>
</gene>
<reference evidence="2 3" key="1">
    <citation type="journal article" date="2008" name="J. Biotechnol.">
        <title>The genome of Xanthomonas campestris pv. campestris B100 and its use for the reconstruction of metabolic pathways involved in xanthan biosynthesis.</title>
        <authorList>
            <person name="Vorholter F.J."/>
            <person name="Schneiker S."/>
            <person name="Goesmann A."/>
            <person name="Krause L."/>
            <person name="Bekel T."/>
            <person name="Kaiser O."/>
            <person name="Linke B."/>
            <person name="Patschkowski T."/>
            <person name="Ruckert C."/>
            <person name="Schmid J."/>
            <person name="Sidhu V.K."/>
            <person name="Sieber V."/>
            <person name="Tauch A."/>
            <person name="Watt S.A."/>
            <person name="Weisshaar B."/>
            <person name="Becker A."/>
            <person name="Niehaus K."/>
            <person name="Puhler A."/>
        </authorList>
    </citation>
    <scope>NUCLEOTIDE SEQUENCE [LARGE SCALE GENOMIC DNA]</scope>
    <source>
        <strain evidence="2 3">B100</strain>
    </source>
</reference>
<evidence type="ECO:0000313" key="2">
    <source>
        <dbReference type="EMBL" id="CAP52714.1"/>
    </source>
</evidence>
<accession>B0RYJ4</accession>
<evidence type="ECO:0000256" key="1">
    <source>
        <dbReference type="SAM" id="MobiDB-lite"/>
    </source>
</evidence>